<evidence type="ECO:0000313" key="2">
    <source>
        <dbReference type="EMBL" id="EPQ55167.1"/>
    </source>
</evidence>
<feature type="region of interest" description="Disordered" evidence="1">
    <location>
        <begin position="198"/>
        <end position="223"/>
    </location>
</feature>
<dbReference type="Proteomes" id="UP000030669">
    <property type="component" value="Unassembled WGS sequence"/>
</dbReference>
<accession>S7Q6M1</accession>
<evidence type="ECO:0000313" key="3">
    <source>
        <dbReference type="Proteomes" id="UP000030669"/>
    </source>
</evidence>
<reference evidence="2 3" key="1">
    <citation type="journal article" date="2012" name="Science">
        <title>The Paleozoic origin of enzymatic lignin decomposition reconstructed from 31 fungal genomes.</title>
        <authorList>
            <person name="Floudas D."/>
            <person name="Binder M."/>
            <person name="Riley R."/>
            <person name="Barry K."/>
            <person name="Blanchette R.A."/>
            <person name="Henrissat B."/>
            <person name="Martinez A.T."/>
            <person name="Otillar R."/>
            <person name="Spatafora J.W."/>
            <person name="Yadav J.S."/>
            <person name="Aerts A."/>
            <person name="Benoit I."/>
            <person name="Boyd A."/>
            <person name="Carlson A."/>
            <person name="Copeland A."/>
            <person name="Coutinho P.M."/>
            <person name="de Vries R.P."/>
            <person name="Ferreira P."/>
            <person name="Findley K."/>
            <person name="Foster B."/>
            <person name="Gaskell J."/>
            <person name="Glotzer D."/>
            <person name="Gorecki P."/>
            <person name="Heitman J."/>
            <person name="Hesse C."/>
            <person name="Hori C."/>
            <person name="Igarashi K."/>
            <person name="Jurgens J.A."/>
            <person name="Kallen N."/>
            <person name="Kersten P."/>
            <person name="Kohler A."/>
            <person name="Kuees U."/>
            <person name="Kumar T.K.A."/>
            <person name="Kuo A."/>
            <person name="LaButti K."/>
            <person name="Larrondo L.F."/>
            <person name="Lindquist E."/>
            <person name="Ling A."/>
            <person name="Lombard V."/>
            <person name="Lucas S."/>
            <person name="Lundell T."/>
            <person name="Martin R."/>
            <person name="McLaughlin D.J."/>
            <person name="Morgenstern I."/>
            <person name="Morin E."/>
            <person name="Murat C."/>
            <person name="Nagy L.G."/>
            <person name="Nolan M."/>
            <person name="Ohm R.A."/>
            <person name="Patyshakuliyeva A."/>
            <person name="Rokas A."/>
            <person name="Ruiz-Duenas F.J."/>
            <person name="Sabat G."/>
            <person name="Salamov A."/>
            <person name="Samejima M."/>
            <person name="Schmutz J."/>
            <person name="Slot J.C."/>
            <person name="St John F."/>
            <person name="Stenlid J."/>
            <person name="Sun H."/>
            <person name="Sun S."/>
            <person name="Syed K."/>
            <person name="Tsang A."/>
            <person name="Wiebenga A."/>
            <person name="Young D."/>
            <person name="Pisabarro A."/>
            <person name="Eastwood D.C."/>
            <person name="Martin F."/>
            <person name="Cullen D."/>
            <person name="Grigoriev I.V."/>
            <person name="Hibbett D.S."/>
        </authorList>
    </citation>
    <scope>NUCLEOTIDE SEQUENCE [LARGE SCALE GENOMIC DNA]</scope>
    <source>
        <strain evidence="2 3">ATCC 11539</strain>
    </source>
</reference>
<feature type="compositionally biased region" description="Polar residues" evidence="1">
    <location>
        <begin position="206"/>
        <end position="223"/>
    </location>
</feature>
<gene>
    <name evidence="2" type="ORF">GLOTRDRAFT_93693</name>
</gene>
<keyword evidence="3" id="KW-1185">Reference proteome</keyword>
<protein>
    <submittedName>
        <fullName evidence="2">Uncharacterized protein</fullName>
    </submittedName>
</protein>
<dbReference type="HOGENOM" id="CLU_1240258_0_0_1"/>
<proteinExistence type="predicted"/>
<dbReference type="RefSeq" id="XP_007866328.1">
    <property type="nucleotide sequence ID" value="XM_007868137.1"/>
</dbReference>
<name>S7Q6M1_GLOTA</name>
<dbReference type="EMBL" id="KB469302">
    <property type="protein sequence ID" value="EPQ55167.1"/>
    <property type="molecule type" value="Genomic_DNA"/>
</dbReference>
<dbReference type="GeneID" id="19309538"/>
<dbReference type="AlphaFoldDB" id="S7Q6M1"/>
<feature type="region of interest" description="Disordered" evidence="1">
    <location>
        <begin position="143"/>
        <end position="167"/>
    </location>
</feature>
<evidence type="ECO:0000256" key="1">
    <source>
        <dbReference type="SAM" id="MobiDB-lite"/>
    </source>
</evidence>
<dbReference type="KEGG" id="gtr:GLOTRDRAFT_93693"/>
<sequence length="223" mass="24180">MDRSELKKEPSWPTPLAATYTMLGACDRATFDTSQRTMVLSLNHLAAVNDFSGDSIESAPSHAVIPGTQLDIPKFAQVANSLYSFHILLHLITEGTSIKREAVIVGDVFVALGATAGHTYPDPKQWTALPVLALELGDSAPSIRRDRMSPHGIAKTGNAPEPRGQLQWPTVDAKEDLRGTKCRRIMDAERTVHMLGLTAPIRDRGSSPQPGVNLRGNQLQLPA</sequence>
<organism evidence="2 3">
    <name type="scientific">Gloeophyllum trabeum (strain ATCC 11539 / FP-39264 / Madison 617)</name>
    <name type="common">Brown rot fungus</name>
    <dbReference type="NCBI Taxonomy" id="670483"/>
    <lineage>
        <taxon>Eukaryota</taxon>
        <taxon>Fungi</taxon>
        <taxon>Dikarya</taxon>
        <taxon>Basidiomycota</taxon>
        <taxon>Agaricomycotina</taxon>
        <taxon>Agaricomycetes</taxon>
        <taxon>Gloeophyllales</taxon>
        <taxon>Gloeophyllaceae</taxon>
        <taxon>Gloeophyllum</taxon>
    </lineage>
</organism>
<dbReference type="PROSITE" id="PS51257">
    <property type="entry name" value="PROKAR_LIPOPROTEIN"/>
    <property type="match status" value="1"/>
</dbReference>